<comment type="subcellular location">
    <subcellularLocation>
        <location evidence="1">Nucleus</location>
    </subcellularLocation>
</comment>
<dbReference type="RefSeq" id="XP_002670453.1">
    <property type="nucleotide sequence ID" value="XM_002670407.1"/>
</dbReference>
<dbReference type="Gene3D" id="3.30.1740.10">
    <property type="entry name" value="Zinc finger, PARP-type"/>
    <property type="match status" value="1"/>
</dbReference>
<feature type="transmembrane region" description="Helical" evidence="8">
    <location>
        <begin position="1114"/>
        <end position="1144"/>
    </location>
</feature>
<evidence type="ECO:0000313" key="11">
    <source>
        <dbReference type="Proteomes" id="UP000006671"/>
    </source>
</evidence>
<feature type="compositionally biased region" description="Polar residues" evidence="7">
    <location>
        <begin position="355"/>
        <end position="366"/>
    </location>
</feature>
<feature type="transmembrane region" description="Helical" evidence="8">
    <location>
        <begin position="1070"/>
        <end position="1093"/>
    </location>
</feature>
<dbReference type="GO" id="GO:0005634">
    <property type="term" value="C:nucleus"/>
    <property type="evidence" value="ECO:0007669"/>
    <property type="project" value="UniProtKB-SubCell"/>
</dbReference>
<evidence type="ECO:0000256" key="5">
    <source>
        <dbReference type="ARBA" id="ARBA00022833"/>
    </source>
</evidence>
<feature type="transmembrane region" description="Helical" evidence="8">
    <location>
        <begin position="1024"/>
        <end position="1046"/>
    </location>
</feature>
<evidence type="ECO:0000256" key="4">
    <source>
        <dbReference type="ARBA" id="ARBA00022801"/>
    </source>
</evidence>
<dbReference type="GO" id="GO:0003677">
    <property type="term" value="F:DNA binding"/>
    <property type="evidence" value="ECO:0007669"/>
    <property type="project" value="InterPro"/>
</dbReference>
<dbReference type="InterPro" id="IPR001510">
    <property type="entry name" value="Znf_PARP"/>
</dbReference>
<dbReference type="Proteomes" id="UP000006671">
    <property type="component" value="Unassembled WGS sequence"/>
</dbReference>
<dbReference type="InterPro" id="IPR036957">
    <property type="entry name" value="Znf_PARP_sf"/>
</dbReference>
<keyword evidence="2" id="KW-0479">Metal-binding</keyword>
<feature type="compositionally biased region" description="Polar residues" evidence="7">
    <location>
        <begin position="374"/>
        <end position="397"/>
    </location>
</feature>
<evidence type="ECO:0000256" key="8">
    <source>
        <dbReference type="SAM" id="Phobius"/>
    </source>
</evidence>
<feature type="transmembrane region" description="Helical" evidence="8">
    <location>
        <begin position="959"/>
        <end position="979"/>
    </location>
</feature>
<dbReference type="SMART" id="SM01336">
    <property type="entry name" value="zf-PARP"/>
    <property type="match status" value="1"/>
</dbReference>
<dbReference type="InParanoid" id="D2VZS4"/>
<feature type="compositionally biased region" description="Low complexity" evidence="7">
    <location>
        <begin position="406"/>
        <end position="445"/>
    </location>
</feature>
<keyword evidence="8" id="KW-1133">Transmembrane helix</keyword>
<dbReference type="InterPro" id="IPR019402">
    <property type="entry name" value="CWH43_N"/>
</dbReference>
<evidence type="ECO:0000256" key="6">
    <source>
        <dbReference type="ARBA" id="ARBA00023242"/>
    </source>
</evidence>
<dbReference type="EMBL" id="GG738915">
    <property type="protein sequence ID" value="EFC37709.1"/>
    <property type="molecule type" value="Genomic_DNA"/>
</dbReference>
<feature type="region of interest" description="Disordered" evidence="7">
    <location>
        <begin position="489"/>
        <end position="516"/>
    </location>
</feature>
<feature type="transmembrane region" description="Helical" evidence="8">
    <location>
        <begin position="1274"/>
        <end position="1297"/>
    </location>
</feature>
<keyword evidence="5" id="KW-0862">Zinc</keyword>
<keyword evidence="6" id="KW-0539">Nucleus</keyword>
<dbReference type="PROSITE" id="PS50064">
    <property type="entry name" value="ZF_PARP_2"/>
    <property type="match status" value="1"/>
</dbReference>
<evidence type="ECO:0000313" key="10">
    <source>
        <dbReference type="EMBL" id="EFC37709.1"/>
    </source>
</evidence>
<organism evidence="11">
    <name type="scientific">Naegleria gruberi</name>
    <name type="common">Amoeba</name>
    <dbReference type="NCBI Taxonomy" id="5762"/>
    <lineage>
        <taxon>Eukaryota</taxon>
        <taxon>Discoba</taxon>
        <taxon>Heterolobosea</taxon>
        <taxon>Tetramitia</taxon>
        <taxon>Eutetramitia</taxon>
        <taxon>Vahlkampfiidae</taxon>
        <taxon>Naegleria</taxon>
    </lineage>
</organism>
<dbReference type="InterPro" id="IPR029058">
    <property type="entry name" value="AB_hydrolase_fold"/>
</dbReference>
<dbReference type="GO" id="GO:0016787">
    <property type="term" value="F:hydrolase activity"/>
    <property type="evidence" value="ECO:0007669"/>
    <property type="project" value="UniProtKB-KW"/>
</dbReference>
<dbReference type="Gene3D" id="3.40.50.1820">
    <property type="entry name" value="alpha/beta hydrolase"/>
    <property type="match status" value="1"/>
</dbReference>
<sequence>MKITLGFKPGVFNALVQVPDLFSVILQYLDCSSLFALTMVNKKLFGLFDESKIDELVQSSSEEVLNVVTIDPNLWLNLVSYYEERLRKLKLEFNSNDLLYSDCWKQKKPEEYGVEFSKSGRSSCKTCFKPIPYGVLRGYQDNHENYYKAHECHHLTCFYKILLTENVREEDVKYEEEKQKAAISKLYEFIAKEKKLIQKSKWQCTTCDGCNVLLNGDAYMSAEKGKMDLCAKCYVTNDELVSGKSEKGPFVPTPPLKPFQKCRYCKEQIKRVLFNCHQCNIGFCGECLKSLRWFDHKKHFINVIGNALDDEMKCLTADFKPEDAKPLPVSAYERFSVLDLMEEFLGESKRDAGQPTPSERFTATPNKKTDLSGIKSQKTATITKPSNNESNHSSKTNTQPKKPESTKPTTEKQVQSNLKLSKSQQASSKTIPQKSSVQQTLSSTTSKKRVLIELSSDEESEDEIDLKKLEATTGSNEIPKLKPEVVIASKVEPAKKKSKQEKSKKKESKEKTKKKKPKKEENILLFSIYRFIIQLYRKYYHHRDEKNHHDGKEASNETILWNKLMKVGLKINHTSVAKFREASRKQIPVLYPKLEDTLFGCATKVEKIEKLRDSHWITMKGCKEMKKVMLFIHGGGFISGSSLGLDLQSTVYGIKDFNKKHKNNENLISHVLSVEYRLAEDPKFYETMDKRTLTSNLSDQLEDCFDCFKYLIEEKNVPAKDIIISGFSAGACHSALLVLKKLMNSQSWPLHSVALFSAPCDLSNAVIKADKWKEENVLILNQGLVNLINRCIPIEEKKNYSILQTMLEMEKQDESFYNKLLQTKWVINYSNHEELTPGNEYLSQLLESKSHQINPRQVAVVTENHQMHCYPIAQYILSEGNRSMEKYCGKLMLKTLVNGRKQAMTLSSSPPQLKESYDLKTRALKKVWSIIIVVTLTSVFQIIGFIFTPLSMVDHFMMSGFHICYNISIMVLVVLYLYLYGPVKEFQQLFEKRDSKDLTTIVTAFDSTGSERIQKGLTLSHIKYFPPVIVVLTAISLLFCIVLSLLTAPDSVSKHLPALSETGIFPPTKYIFTASLVIPSICLIVGAILQFITTKEKLTSLDHQRHTLNYCNGCFRMGWLSIASCIFALISGFCLLGLGIVPIMGGEVIDDSLLSNSTTSTTVSFITSSTSQQSAESIEILPYTIIHLIFTFFFMSTVFIHMVLNTIFNVLYDKKISPKKKILNPWVIVKIVSSCSFLVVGPIFSFIMGILVTVTCSQTEVINKTCPLMNLFQLFLGALSQYSIVASILVFMLTYMYDFKDASISINAEDPRNDIQERLSGLSLEKDFELEEDDLGAGDTNRLHTLEDEDEFN</sequence>
<dbReference type="SUPFAM" id="SSF57716">
    <property type="entry name" value="Glucocorticoid receptor-like (DNA-binding domain)"/>
    <property type="match status" value="1"/>
</dbReference>
<feature type="compositionally biased region" description="Basic residues" evidence="7">
    <location>
        <begin position="496"/>
        <end position="516"/>
    </location>
</feature>
<gene>
    <name evidence="10" type="ORF">NAEGRDRAFT_74599</name>
</gene>
<dbReference type="InterPro" id="IPR050300">
    <property type="entry name" value="GDXG_lipolytic_enzyme"/>
</dbReference>
<dbReference type="GeneID" id="8853597"/>
<dbReference type="SUPFAM" id="SSF53474">
    <property type="entry name" value="alpha/beta-Hydrolases"/>
    <property type="match status" value="1"/>
</dbReference>
<keyword evidence="4" id="KW-0378">Hydrolase</keyword>
<dbReference type="Pfam" id="PF10277">
    <property type="entry name" value="Frag1"/>
    <property type="match status" value="1"/>
</dbReference>
<feature type="region of interest" description="Disordered" evidence="7">
    <location>
        <begin position="1332"/>
        <end position="1353"/>
    </location>
</feature>
<dbReference type="PANTHER" id="PTHR48081">
    <property type="entry name" value="AB HYDROLASE SUPERFAMILY PROTEIN C4A8.06C"/>
    <property type="match status" value="1"/>
</dbReference>
<dbReference type="OrthoDB" id="408631at2759"/>
<accession>D2VZS4</accession>
<proteinExistence type="predicted"/>
<name>D2VZS4_NAEGR</name>
<evidence type="ECO:0000256" key="1">
    <source>
        <dbReference type="ARBA" id="ARBA00004123"/>
    </source>
</evidence>
<evidence type="ECO:0000256" key="2">
    <source>
        <dbReference type="ARBA" id="ARBA00022723"/>
    </source>
</evidence>
<keyword evidence="11" id="KW-1185">Reference proteome</keyword>
<evidence type="ECO:0000259" key="9">
    <source>
        <dbReference type="PROSITE" id="PS50064"/>
    </source>
</evidence>
<dbReference type="GO" id="GO:0008270">
    <property type="term" value="F:zinc ion binding"/>
    <property type="evidence" value="ECO:0007669"/>
    <property type="project" value="UniProtKB-KW"/>
</dbReference>
<evidence type="ECO:0000256" key="3">
    <source>
        <dbReference type="ARBA" id="ARBA00022771"/>
    </source>
</evidence>
<evidence type="ECO:0000256" key="7">
    <source>
        <dbReference type="SAM" id="MobiDB-lite"/>
    </source>
</evidence>
<feature type="region of interest" description="Disordered" evidence="7">
    <location>
        <begin position="347"/>
        <end position="446"/>
    </location>
</feature>
<dbReference type="VEuPathDB" id="AmoebaDB:NAEGRDRAFT_74599"/>
<reference evidence="10 11" key="1">
    <citation type="journal article" date="2010" name="Cell">
        <title>The genome of Naegleria gruberi illuminates early eukaryotic versatility.</title>
        <authorList>
            <person name="Fritz-Laylin L.K."/>
            <person name="Prochnik S.E."/>
            <person name="Ginger M.L."/>
            <person name="Dacks J.B."/>
            <person name="Carpenter M.L."/>
            <person name="Field M.C."/>
            <person name="Kuo A."/>
            <person name="Paredez A."/>
            <person name="Chapman J."/>
            <person name="Pham J."/>
            <person name="Shu S."/>
            <person name="Neupane R."/>
            <person name="Cipriano M."/>
            <person name="Mancuso J."/>
            <person name="Tu H."/>
            <person name="Salamov A."/>
            <person name="Lindquist E."/>
            <person name="Shapiro H."/>
            <person name="Lucas S."/>
            <person name="Grigoriev I.V."/>
            <person name="Cande W.Z."/>
            <person name="Fulton C."/>
            <person name="Rokhsar D.S."/>
            <person name="Dawson S.C."/>
        </authorList>
    </citation>
    <scope>NUCLEOTIDE SEQUENCE [LARGE SCALE GENOMIC DNA]</scope>
    <source>
        <strain evidence="10 11">NEG-M</strain>
    </source>
</reference>
<keyword evidence="8" id="KW-0472">Membrane</keyword>
<keyword evidence="8" id="KW-0812">Transmembrane</keyword>
<dbReference type="PANTHER" id="PTHR48081:SF8">
    <property type="entry name" value="ALPHA_BETA HYDROLASE FOLD-3 DOMAIN-CONTAINING PROTEIN-RELATED"/>
    <property type="match status" value="1"/>
</dbReference>
<feature type="transmembrane region" description="Helical" evidence="8">
    <location>
        <begin position="1231"/>
        <end position="1254"/>
    </location>
</feature>
<keyword evidence="3" id="KW-0863">Zinc-finger</keyword>
<feature type="transmembrane region" description="Helical" evidence="8">
    <location>
        <begin position="1185"/>
        <end position="1211"/>
    </location>
</feature>
<feature type="domain" description="PARP-type" evidence="9">
    <location>
        <begin position="112"/>
        <end position="199"/>
    </location>
</feature>
<feature type="transmembrane region" description="Helical" evidence="8">
    <location>
        <begin position="927"/>
        <end position="947"/>
    </location>
</feature>
<protein>
    <submittedName>
        <fullName evidence="10">Predicted protein</fullName>
    </submittedName>
</protein>
<dbReference type="KEGG" id="ngr:NAEGRDRAFT_74599"/>